<dbReference type="EMBL" id="WHVB01000012">
    <property type="protein sequence ID" value="KAF8478152.1"/>
    <property type="molecule type" value="Genomic_DNA"/>
</dbReference>
<evidence type="ECO:0000259" key="2">
    <source>
        <dbReference type="Pfam" id="PF00780"/>
    </source>
</evidence>
<dbReference type="Proteomes" id="UP000759537">
    <property type="component" value="Unassembled WGS sequence"/>
</dbReference>
<comment type="caution">
    <text evidence="3">The sequence shown here is derived from an EMBL/GenBank/DDBJ whole genome shotgun (WGS) entry which is preliminary data.</text>
</comment>
<organism evidence="3 4">
    <name type="scientific">Russula ochroleuca</name>
    <dbReference type="NCBI Taxonomy" id="152965"/>
    <lineage>
        <taxon>Eukaryota</taxon>
        <taxon>Fungi</taxon>
        <taxon>Dikarya</taxon>
        <taxon>Basidiomycota</taxon>
        <taxon>Agaricomycotina</taxon>
        <taxon>Agaricomycetes</taxon>
        <taxon>Russulales</taxon>
        <taxon>Russulaceae</taxon>
        <taxon>Russula</taxon>
    </lineage>
</organism>
<keyword evidence="1" id="KW-0344">Guanine-nucleotide releasing factor</keyword>
<accession>A0A9P5MT41</accession>
<dbReference type="PANTHER" id="PTHR46572:SF1">
    <property type="entry name" value="RHO1 GUANINE NUCLEOTIDE EXCHANGE FACTOR TUS1"/>
    <property type="match status" value="1"/>
</dbReference>
<gene>
    <name evidence="3" type="ORF">DFH94DRAFT_754025</name>
</gene>
<name>A0A9P5MT41_9AGAM</name>
<dbReference type="Pfam" id="PF00780">
    <property type="entry name" value="CNH"/>
    <property type="match status" value="1"/>
</dbReference>
<reference evidence="3" key="2">
    <citation type="journal article" date="2020" name="Nat. Commun.">
        <title>Large-scale genome sequencing of mycorrhizal fungi provides insights into the early evolution of symbiotic traits.</title>
        <authorList>
            <person name="Miyauchi S."/>
            <person name="Kiss E."/>
            <person name="Kuo A."/>
            <person name="Drula E."/>
            <person name="Kohler A."/>
            <person name="Sanchez-Garcia M."/>
            <person name="Morin E."/>
            <person name="Andreopoulos B."/>
            <person name="Barry K.W."/>
            <person name="Bonito G."/>
            <person name="Buee M."/>
            <person name="Carver A."/>
            <person name="Chen C."/>
            <person name="Cichocki N."/>
            <person name="Clum A."/>
            <person name="Culley D."/>
            <person name="Crous P.W."/>
            <person name="Fauchery L."/>
            <person name="Girlanda M."/>
            <person name="Hayes R.D."/>
            <person name="Keri Z."/>
            <person name="LaButti K."/>
            <person name="Lipzen A."/>
            <person name="Lombard V."/>
            <person name="Magnuson J."/>
            <person name="Maillard F."/>
            <person name="Murat C."/>
            <person name="Nolan M."/>
            <person name="Ohm R.A."/>
            <person name="Pangilinan J."/>
            <person name="Pereira M.F."/>
            <person name="Perotto S."/>
            <person name="Peter M."/>
            <person name="Pfister S."/>
            <person name="Riley R."/>
            <person name="Sitrit Y."/>
            <person name="Stielow J.B."/>
            <person name="Szollosi G."/>
            <person name="Zifcakova L."/>
            <person name="Stursova M."/>
            <person name="Spatafora J.W."/>
            <person name="Tedersoo L."/>
            <person name="Vaario L.M."/>
            <person name="Yamada A."/>
            <person name="Yan M."/>
            <person name="Wang P."/>
            <person name="Xu J."/>
            <person name="Bruns T."/>
            <person name="Baldrian P."/>
            <person name="Vilgalys R."/>
            <person name="Dunand C."/>
            <person name="Henrissat B."/>
            <person name="Grigoriev I.V."/>
            <person name="Hibbett D."/>
            <person name="Nagy L.G."/>
            <person name="Martin F.M."/>
        </authorList>
    </citation>
    <scope>NUCLEOTIDE SEQUENCE</scope>
    <source>
        <strain evidence="3">Prilba</strain>
    </source>
</reference>
<dbReference type="OrthoDB" id="2272012at2759"/>
<dbReference type="PANTHER" id="PTHR46572">
    <property type="entry name" value="RHO1 GDP-GTP EXCHANGE PROTEIN 1-RELATED"/>
    <property type="match status" value="1"/>
</dbReference>
<reference evidence="3" key="1">
    <citation type="submission" date="2019-10" db="EMBL/GenBank/DDBJ databases">
        <authorList>
            <consortium name="DOE Joint Genome Institute"/>
            <person name="Kuo A."/>
            <person name="Miyauchi S."/>
            <person name="Kiss E."/>
            <person name="Drula E."/>
            <person name="Kohler A."/>
            <person name="Sanchez-Garcia M."/>
            <person name="Andreopoulos B."/>
            <person name="Barry K.W."/>
            <person name="Bonito G."/>
            <person name="Buee M."/>
            <person name="Carver A."/>
            <person name="Chen C."/>
            <person name="Cichocki N."/>
            <person name="Clum A."/>
            <person name="Culley D."/>
            <person name="Crous P.W."/>
            <person name="Fauchery L."/>
            <person name="Girlanda M."/>
            <person name="Hayes R."/>
            <person name="Keri Z."/>
            <person name="LaButti K."/>
            <person name="Lipzen A."/>
            <person name="Lombard V."/>
            <person name="Magnuson J."/>
            <person name="Maillard F."/>
            <person name="Morin E."/>
            <person name="Murat C."/>
            <person name="Nolan M."/>
            <person name="Ohm R."/>
            <person name="Pangilinan J."/>
            <person name="Pereira M."/>
            <person name="Perotto S."/>
            <person name="Peter M."/>
            <person name="Riley R."/>
            <person name="Sitrit Y."/>
            <person name="Stielow B."/>
            <person name="Szollosi G."/>
            <person name="Zifcakova L."/>
            <person name="Stursova M."/>
            <person name="Spatafora J.W."/>
            <person name="Tedersoo L."/>
            <person name="Vaario L.-M."/>
            <person name="Yamada A."/>
            <person name="Yan M."/>
            <person name="Wang P."/>
            <person name="Xu J."/>
            <person name="Bruns T."/>
            <person name="Baldrian P."/>
            <person name="Vilgalys R."/>
            <person name="Henrissat B."/>
            <person name="Grigoriev I.V."/>
            <person name="Hibbett D."/>
            <person name="Nagy L.G."/>
            <person name="Martin F.M."/>
        </authorList>
    </citation>
    <scope>NUCLEOTIDE SEQUENCE</scope>
    <source>
        <strain evidence="3">Prilba</strain>
    </source>
</reference>
<dbReference type="GO" id="GO:0005085">
    <property type="term" value="F:guanyl-nucleotide exchange factor activity"/>
    <property type="evidence" value="ECO:0007669"/>
    <property type="project" value="UniProtKB-KW"/>
</dbReference>
<evidence type="ECO:0000313" key="3">
    <source>
        <dbReference type="EMBL" id="KAF8478152.1"/>
    </source>
</evidence>
<evidence type="ECO:0000256" key="1">
    <source>
        <dbReference type="ARBA" id="ARBA00022658"/>
    </source>
</evidence>
<keyword evidence="4" id="KW-1185">Reference proteome</keyword>
<dbReference type="InterPro" id="IPR052233">
    <property type="entry name" value="Rho-type_GEFs"/>
</dbReference>
<proteinExistence type="predicted"/>
<dbReference type="AlphaFoldDB" id="A0A9P5MT41"/>
<sequence length="218" mass="23778">MSHANTTNEPSTSEVFQVVTLSSDTFIIQSTPAQQSRGGESTSSGKVNCSLSFASTDGHACLAIGCEEGLWIGYRDDSQSLRHASHLNLKMVTQCAMLERFGVFLVLVDQSLFAYDIESLVPSSLESANTSHTPEKLNDTRGVQFFSVGILAERTLVLYMIKDGSDSVFHALDIIVGNDNDGGPLTAQLDLPEYRSRWFRVYRLLDRTLCSVVGSGKG</sequence>
<evidence type="ECO:0000313" key="4">
    <source>
        <dbReference type="Proteomes" id="UP000759537"/>
    </source>
</evidence>
<dbReference type="InterPro" id="IPR001180">
    <property type="entry name" value="CNH_dom"/>
</dbReference>
<protein>
    <submittedName>
        <fullName evidence="3">CNH domain-containing protein</fullName>
    </submittedName>
</protein>
<feature type="domain" description="CNH" evidence="2">
    <location>
        <begin position="60"/>
        <end position="162"/>
    </location>
</feature>